<gene>
    <name evidence="1" type="ORF">MNBD_GAMMA09-2395</name>
</gene>
<evidence type="ECO:0000313" key="1">
    <source>
        <dbReference type="EMBL" id="VAW68063.1"/>
    </source>
</evidence>
<accession>A0A3B0XV52</accession>
<name>A0A3B0XV52_9ZZZZ</name>
<dbReference type="AlphaFoldDB" id="A0A3B0XV52"/>
<dbReference type="SUPFAM" id="SSF48452">
    <property type="entry name" value="TPR-like"/>
    <property type="match status" value="1"/>
</dbReference>
<dbReference type="EMBL" id="UOFI01000115">
    <property type="protein sequence ID" value="VAW68063.1"/>
    <property type="molecule type" value="Genomic_DNA"/>
</dbReference>
<organism evidence="1">
    <name type="scientific">hydrothermal vent metagenome</name>
    <dbReference type="NCBI Taxonomy" id="652676"/>
    <lineage>
        <taxon>unclassified sequences</taxon>
        <taxon>metagenomes</taxon>
        <taxon>ecological metagenomes</taxon>
    </lineage>
</organism>
<dbReference type="Gene3D" id="1.25.40.10">
    <property type="entry name" value="Tetratricopeptide repeat domain"/>
    <property type="match status" value="1"/>
</dbReference>
<dbReference type="InterPro" id="IPR011990">
    <property type="entry name" value="TPR-like_helical_dom_sf"/>
</dbReference>
<reference evidence="1" key="1">
    <citation type="submission" date="2018-06" db="EMBL/GenBank/DDBJ databases">
        <authorList>
            <person name="Zhirakovskaya E."/>
        </authorList>
    </citation>
    <scope>NUCLEOTIDE SEQUENCE</scope>
</reference>
<proteinExistence type="predicted"/>
<sequence>MIRLINRSFKAFIVLSIYLLSSSTTFADTEDEKLLKQIKQLETEFKTLSTEFYIQADKGNNNNLKNIDDIDQLFEETSRLTAQGKSVEAIQLLYINKNTIRDNLDHQAIFTFIALLLHNNEWNLALKLRNAIKEESDISLSATTQFIFAKYHAPRNEWAQVSKALEGTYTELSPENTVYAYLLKGSALQHLKKHRQAIKAYSKIPPDSHYYIYAQLNTAIANIRQGWWTDARTTINNLLKHTNQGNQDELTNRLYLVLGYALLQREYYRDARDTFRHIALNSRYTNRALLGIGLSATNQGDYVGGLNALSILKEKDMSDLSVEESYLLIPYVYEKLQQELTVISSYSEGMKYYQQRIKTFNKIANQHINYTEISYRKDTNDIIIQNNILDYGKHFPRSFLSNYQKLIDFSTKNNNKVLRKKVKNLMKKHDNLLQGIIGELMQERIAYLKSYLNQSRYGLARMYDHSNKDMN</sequence>
<protein>
    <submittedName>
        <fullName evidence="1">Uncharacterized protein</fullName>
    </submittedName>
</protein>